<protein>
    <submittedName>
        <fullName evidence="2">Aminoglycoside phosphotransferase family protein</fullName>
    </submittedName>
</protein>
<dbReference type="InterPro" id="IPR002575">
    <property type="entry name" value="Aminoglycoside_PTrfase"/>
</dbReference>
<feature type="domain" description="Aminoglycoside phosphotransferase" evidence="1">
    <location>
        <begin position="3"/>
        <end position="225"/>
    </location>
</feature>
<dbReference type="OrthoDB" id="1550312at2"/>
<dbReference type="InterPro" id="IPR011009">
    <property type="entry name" value="Kinase-like_dom_sf"/>
</dbReference>
<evidence type="ECO:0000313" key="3">
    <source>
        <dbReference type="Proteomes" id="UP000281547"/>
    </source>
</evidence>
<organism evidence="2 3">
    <name type="scientific">Arsenicitalea aurantiaca</name>
    <dbReference type="NCBI Taxonomy" id="1783274"/>
    <lineage>
        <taxon>Bacteria</taxon>
        <taxon>Pseudomonadati</taxon>
        <taxon>Pseudomonadota</taxon>
        <taxon>Alphaproteobacteria</taxon>
        <taxon>Hyphomicrobiales</taxon>
        <taxon>Devosiaceae</taxon>
        <taxon>Arsenicitalea</taxon>
    </lineage>
</organism>
<accession>A0A433XLZ6</accession>
<dbReference type="RefSeq" id="WP_127187128.1">
    <property type="nucleotide sequence ID" value="NZ_RZNJ01000001.1"/>
</dbReference>
<dbReference type="SUPFAM" id="SSF56112">
    <property type="entry name" value="Protein kinase-like (PK-like)"/>
    <property type="match status" value="1"/>
</dbReference>
<dbReference type="GO" id="GO:0016740">
    <property type="term" value="F:transferase activity"/>
    <property type="evidence" value="ECO:0007669"/>
    <property type="project" value="UniProtKB-KW"/>
</dbReference>
<dbReference type="EMBL" id="RZNJ01000001">
    <property type="protein sequence ID" value="RUT35008.1"/>
    <property type="molecule type" value="Genomic_DNA"/>
</dbReference>
<dbReference type="Pfam" id="PF01636">
    <property type="entry name" value="APH"/>
    <property type="match status" value="1"/>
</dbReference>
<proteinExistence type="predicted"/>
<reference evidence="2 3" key="1">
    <citation type="journal article" date="2016" name="Int. J. Syst. Evol. Microbiol.">
        <title>Arsenicitalea aurantiaca gen. nov., sp. nov., a new member of the family Hyphomicrobiaceae, isolated from high-arsenic sediment.</title>
        <authorList>
            <person name="Mu Y."/>
            <person name="Zhou L."/>
            <person name="Zeng X.C."/>
            <person name="Liu L."/>
            <person name="Pan Y."/>
            <person name="Chen X."/>
            <person name="Wang J."/>
            <person name="Li S."/>
            <person name="Li W.J."/>
            <person name="Wang Y."/>
        </authorList>
    </citation>
    <scope>NUCLEOTIDE SEQUENCE [LARGE SCALE GENOMIC DNA]</scope>
    <source>
        <strain evidence="2 3">42-50</strain>
    </source>
</reference>
<evidence type="ECO:0000259" key="1">
    <source>
        <dbReference type="Pfam" id="PF01636"/>
    </source>
</evidence>
<gene>
    <name evidence="2" type="ORF">EMQ25_03380</name>
</gene>
<name>A0A433XLZ6_9HYPH</name>
<dbReference type="AlphaFoldDB" id="A0A433XLZ6"/>
<keyword evidence="2" id="KW-0808">Transferase</keyword>
<comment type="caution">
    <text evidence="2">The sequence shown here is derived from an EMBL/GenBank/DDBJ whole genome shotgun (WGS) entry which is preliminary data.</text>
</comment>
<keyword evidence="3" id="KW-1185">Reference proteome</keyword>
<dbReference type="Gene3D" id="3.90.1200.10">
    <property type="match status" value="1"/>
</dbReference>
<evidence type="ECO:0000313" key="2">
    <source>
        <dbReference type="EMBL" id="RUT35008.1"/>
    </source>
</evidence>
<sequence>MGWDSLAIDVDDRFIFKFPRHEQAKRALRMEAALLALIGDRVSMSVPRPGLEPGPPLFSFHEKIPGEHLLARDYARLEEGAKESLARAMGRFYAELHDLPVELMEGAGAGPIEAWMEADAILDGAMPLLPASQREKVQQAMARWAGLGEDPHGDIYGFFDGHGWNMAFDHRRGRLNGLYDFADSGIGPLQQDFIYSNWISRDLTERIILHYEALTGRRIDRERVALQTAALRLTELACNGRDPVLGPQMLSHVVQWFDDQR</sequence>
<dbReference type="Gene3D" id="3.30.200.20">
    <property type="entry name" value="Phosphorylase Kinase, domain 1"/>
    <property type="match status" value="1"/>
</dbReference>
<dbReference type="Proteomes" id="UP000281547">
    <property type="component" value="Unassembled WGS sequence"/>
</dbReference>